<evidence type="ECO:0000313" key="3">
    <source>
        <dbReference type="EMBL" id="KAG2498569.1"/>
    </source>
</evidence>
<feature type="compositionally biased region" description="Basic residues" evidence="1">
    <location>
        <begin position="1568"/>
        <end position="1587"/>
    </location>
</feature>
<feature type="region of interest" description="Disordered" evidence="1">
    <location>
        <begin position="723"/>
        <end position="742"/>
    </location>
</feature>
<gene>
    <name evidence="3" type="ORF">HYH03_003320</name>
</gene>
<feature type="compositionally biased region" description="Polar residues" evidence="1">
    <location>
        <begin position="628"/>
        <end position="642"/>
    </location>
</feature>
<feature type="compositionally biased region" description="Low complexity" evidence="1">
    <location>
        <begin position="277"/>
        <end position="289"/>
    </location>
</feature>
<keyword evidence="2" id="KW-1133">Transmembrane helix</keyword>
<feature type="compositionally biased region" description="Low complexity" evidence="1">
    <location>
        <begin position="943"/>
        <end position="960"/>
    </location>
</feature>
<keyword evidence="4" id="KW-1185">Reference proteome</keyword>
<feature type="transmembrane region" description="Helical" evidence="2">
    <location>
        <begin position="1436"/>
        <end position="1455"/>
    </location>
</feature>
<evidence type="ECO:0000313" key="4">
    <source>
        <dbReference type="Proteomes" id="UP000612055"/>
    </source>
</evidence>
<feature type="compositionally biased region" description="Low complexity" evidence="1">
    <location>
        <begin position="1517"/>
        <end position="1533"/>
    </location>
</feature>
<dbReference type="Proteomes" id="UP000612055">
    <property type="component" value="Unassembled WGS sequence"/>
</dbReference>
<protein>
    <submittedName>
        <fullName evidence="3">Uncharacterized protein</fullName>
    </submittedName>
</protein>
<feature type="region of interest" description="Disordered" evidence="1">
    <location>
        <begin position="1510"/>
        <end position="1635"/>
    </location>
</feature>
<accession>A0A835YBB4</accession>
<dbReference type="EMBL" id="JAEHOE010000009">
    <property type="protein sequence ID" value="KAG2498569.1"/>
    <property type="molecule type" value="Genomic_DNA"/>
</dbReference>
<keyword evidence="2" id="KW-0472">Membrane</keyword>
<organism evidence="3 4">
    <name type="scientific">Edaphochlamys debaryana</name>
    <dbReference type="NCBI Taxonomy" id="47281"/>
    <lineage>
        <taxon>Eukaryota</taxon>
        <taxon>Viridiplantae</taxon>
        <taxon>Chlorophyta</taxon>
        <taxon>core chlorophytes</taxon>
        <taxon>Chlorophyceae</taxon>
        <taxon>CS clade</taxon>
        <taxon>Chlamydomonadales</taxon>
        <taxon>Chlamydomonadales incertae sedis</taxon>
        <taxon>Edaphochlamys</taxon>
    </lineage>
</organism>
<reference evidence="3" key="1">
    <citation type="journal article" date="2020" name="bioRxiv">
        <title>Comparative genomics of Chlamydomonas.</title>
        <authorList>
            <person name="Craig R.J."/>
            <person name="Hasan A.R."/>
            <person name="Ness R.W."/>
            <person name="Keightley P.D."/>
        </authorList>
    </citation>
    <scope>NUCLEOTIDE SEQUENCE</scope>
    <source>
        <strain evidence="3">CCAP 11/70</strain>
    </source>
</reference>
<proteinExistence type="predicted"/>
<feature type="transmembrane region" description="Helical" evidence="2">
    <location>
        <begin position="1470"/>
        <end position="1493"/>
    </location>
</feature>
<evidence type="ECO:0000256" key="1">
    <source>
        <dbReference type="SAM" id="MobiDB-lite"/>
    </source>
</evidence>
<sequence length="1635" mass="163134">MPRRGYSQPAWNVPVSQGAIHNSQARCRGGAFSSRWRGSRRAYDALYLAVISLTFPLYWLKVADWRLCSPNAEAVVALDPWLQAPPPPAWVAAFPCGGSQWAKLAALVAAPGPFLQALLWPICASELHFFVTFHLCTLGGAMLLLLVPERGYVQHPFRLLWALASKSTIKLVPIAHRLLRRAPPPWPRLVADALPAEGAMTVFFAVAFTLPPSAVAVSALLDQVQVAAIAAMHSAEDWPFPLPRAGLVAAQAVAGAAAVALAAALWGWRGGAGAGAGASERAGAGAGDAPTEHRAREPGTSSAGVGVLGAKAAKGAECTAVYDKLGDRLGPGVGLGLEAERDGADPSVELLEVCRRLMGSRSSGASSGAGVSPISGASSTAFVADLADTGSHGTTSSDVAPSAEGLGQLSYRSVLSITHVTMKIEGAEPSDLLPGYRDRLAAALAAGPAAAAAAAATGAGAQSGDTAPSALLDIAVRAGCVELHFDVITGAGGGAAGAAAAAAAAAAPPGPATAPAAAEQQALASSILAALGLPPGFASEVRAQVGAHLMTLTPAAAEAAAGSDDAVSAFGGAAAGPAAWAVLGSRRLAEHELPYITMIEPPAVAPEPAVPPPEVTAMEAAGPDGSTADGSTAAGTEASTPLSALPLLGSPRPTRSSSDVTGTAAVRRLPSGALVRYEPRCLSDCGDSPASGGGSTFVQFRLTVRGAAAALAAAAAQPDTAAASTSASASSPPPPAAPPPGLELVAMFDGAFLRVRDVQWEPLPPTSSSLPGDMLTERRLTARVALPLGRSGAVSLVLMRKGTSGRPAPLLLLTPAEAALAAEVTALQRRAQAAEAAARGRGGAVDVAAGPTLASLSAWLGDFGRWLQYRAYWLAEAARRDAVAAAAEDVPSPPSAPLLRLPSLLGQRRGPTVAAAAKANDGQRSGGGSPGRPPRAPRPPSARPSGNLSATAMAAPSAGSPGPPAARMPAVAEHMAALRRNLTEFAVEERCATVAAALLALLPLPYAAGVADGSTPAAAAAVAELAAASASGDADGLTLLHRAVRSGDAATIAAVVAAVDAVAAALAAAPSTSSATAQLPGWGTADAHGLTPLHYAAVLEDGGELPCFILGRFDGAAALWDAVGGAPAVAEAVAEAREVVPSPAAFAEQSGKTIDLAAVRAQAEWARAQLAAMEKAAEAEEPAEPAAATELKESTSLELARRQGRTVPGRVTLPALVEAAASTGRLLRACFLGFPCGAEEAAYRAAMAAAAAQGAGAAATAAAAHAPLLPSRWAEAGALAAAHAATSAVAVAQALLQPRARCRASLLPAAALQAGSSLIALHCVFLSRPAAVAADQPTSLAAAAMAETSAGSRRRRRQPGGAARVRAWVMVALSLAATATAAAALTQSRAWSAAGAAAPGGGAVSCGGWGLHQVLLLLYHAVVVALVPYDNMRVSYRLLVVQVVEAAACLALRFLEFGVRSTGGGGRSTAAVAGCFAAALLRGSVAAAVALTCEASRRAAFLRRDGPCAGGEDCRHGPGPSGSADEAAAAAAESDPHRPGSDPHGDCGHHSRGPAHSAARSNPSAHLGPRHRAQTHGHSHGHTHVQLHLHGSGGGAGGAARSGLGGPLVAPSHPEHGLLERPPVQEGAAKGTKHE</sequence>
<feature type="compositionally biased region" description="Basic and acidic residues" evidence="1">
    <location>
        <begin position="1534"/>
        <end position="1549"/>
    </location>
</feature>
<feature type="region of interest" description="Disordered" evidence="1">
    <location>
        <begin position="1176"/>
        <end position="1203"/>
    </location>
</feature>
<keyword evidence="2" id="KW-0812">Transmembrane</keyword>
<feature type="compositionally biased region" description="Pro residues" evidence="1">
    <location>
        <begin position="731"/>
        <end position="741"/>
    </location>
</feature>
<feature type="transmembrane region" description="Helical" evidence="2">
    <location>
        <begin position="1409"/>
        <end position="1429"/>
    </location>
</feature>
<name>A0A835YBB4_9CHLO</name>
<comment type="caution">
    <text evidence="3">The sequence shown here is derived from an EMBL/GenBank/DDBJ whole genome shotgun (WGS) entry which is preliminary data.</text>
</comment>
<feature type="region of interest" description="Disordered" evidence="1">
    <location>
        <begin position="605"/>
        <end position="664"/>
    </location>
</feature>
<feature type="compositionally biased region" description="Basic and acidic residues" evidence="1">
    <location>
        <begin position="1190"/>
        <end position="1201"/>
    </location>
</feature>
<dbReference type="OrthoDB" id="541625at2759"/>
<feature type="region of interest" description="Disordered" evidence="1">
    <location>
        <begin position="277"/>
        <end position="303"/>
    </location>
</feature>
<evidence type="ECO:0000256" key="2">
    <source>
        <dbReference type="SAM" id="Phobius"/>
    </source>
</evidence>
<feature type="transmembrane region" description="Helical" evidence="2">
    <location>
        <begin position="1365"/>
        <end position="1385"/>
    </location>
</feature>
<feature type="compositionally biased region" description="Pro residues" evidence="1">
    <location>
        <begin position="605"/>
        <end position="614"/>
    </location>
</feature>
<feature type="compositionally biased region" description="Gly residues" evidence="1">
    <location>
        <begin position="1591"/>
        <end position="1606"/>
    </location>
</feature>
<feature type="compositionally biased region" description="Pro residues" evidence="1">
    <location>
        <begin position="931"/>
        <end position="942"/>
    </location>
</feature>
<feature type="region of interest" description="Disordered" evidence="1">
    <location>
        <begin position="910"/>
        <end position="968"/>
    </location>
</feature>